<feature type="compositionally biased region" description="Low complexity" evidence="1">
    <location>
        <begin position="339"/>
        <end position="351"/>
    </location>
</feature>
<name>A0AAJ0BCV4_9PEZI</name>
<accession>A0AAJ0BCV4</accession>
<feature type="compositionally biased region" description="Polar residues" evidence="1">
    <location>
        <begin position="230"/>
        <end position="249"/>
    </location>
</feature>
<reference evidence="2" key="1">
    <citation type="submission" date="2023-06" db="EMBL/GenBank/DDBJ databases">
        <title>Genome-scale phylogeny and comparative genomics of the fungal order Sordariales.</title>
        <authorList>
            <consortium name="Lawrence Berkeley National Laboratory"/>
            <person name="Hensen N."/>
            <person name="Bonometti L."/>
            <person name="Westerberg I."/>
            <person name="Brannstrom I.O."/>
            <person name="Guillou S."/>
            <person name="Cros-Aarteil S."/>
            <person name="Calhoun S."/>
            <person name="Haridas S."/>
            <person name="Kuo A."/>
            <person name="Mondo S."/>
            <person name="Pangilinan J."/>
            <person name="Riley R."/>
            <person name="Labutti K."/>
            <person name="Andreopoulos B."/>
            <person name="Lipzen A."/>
            <person name="Chen C."/>
            <person name="Yanf M."/>
            <person name="Daum C."/>
            <person name="Ng V."/>
            <person name="Clum A."/>
            <person name="Steindorff A."/>
            <person name="Ohm R."/>
            <person name="Martin F."/>
            <person name="Silar P."/>
            <person name="Natvig D."/>
            <person name="Lalanne C."/>
            <person name="Gautier V."/>
            <person name="Ament-Velasquez S.L."/>
            <person name="Kruys A."/>
            <person name="Hutchinson M.I."/>
            <person name="Powell A.J."/>
            <person name="Barry K."/>
            <person name="Miller A.N."/>
            <person name="Grigoriev I.V."/>
            <person name="Debuchy R."/>
            <person name="Gladieux P."/>
            <person name="Thoren M.H."/>
            <person name="Johannesson H."/>
        </authorList>
    </citation>
    <scope>NUCLEOTIDE SEQUENCE</scope>
    <source>
        <strain evidence="2">PSN4</strain>
    </source>
</reference>
<evidence type="ECO:0000313" key="2">
    <source>
        <dbReference type="EMBL" id="KAK1755515.1"/>
    </source>
</evidence>
<evidence type="ECO:0000256" key="1">
    <source>
        <dbReference type="SAM" id="MobiDB-lite"/>
    </source>
</evidence>
<organism evidence="2 3">
    <name type="scientific">Echria macrotheca</name>
    <dbReference type="NCBI Taxonomy" id="438768"/>
    <lineage>
        <taxon>Eukaryota</taxon>
        <taxon>Fungi</taxon>
        <taxon>Dikarya</taxon>
        <taxon>Ascomycota</taxon>
        <taxon>Pezizomycotina</taxon>
        <taxon>Sordariomycetes</taxon>
        <taxon>Sordariomycetidae</taxon>
        <taxon>Sordariales</taxon>
        <taxon>Schizotheciaceae</taxon>
        <taxon>Echria</taxon>
    </lineage>
</organism>
<feature type="region of interest" description="Disordered" evidence="1">
    <location>
        <begin position="199"/>
        <end position="363"/>
    </location>
</feature>
<comment type="caution">
    <text evidence="2">The sequence shown here is derived from an EMBL/GenBank/DDBJ whole genome shotgun (WGS) entry which is preliminary data.</text>
</comment>
<evidence type="ECO:0000313" key="3">
    <source>
        <dbReference type="Proteomes" id="UP001239445"/>
    </source>
</evidence>
<gene>
    <name evidence="2" type="ORF">QBC47DRAFT_413275</name>
</gene>
<feature type="region of interest" description="Disordered" evidence="1">
    <location>
        <begin position="90"/>
        <end position="143"/>
    </location>
</feature>
<sequence>MENIHVSKFGRGEAWKTYLKHKRKASGERPRISSPIPIAKGPLGEQTVTSSLQPPRKLEVPKSRSHHVLTNLANSISLGSLSSAYSKIEDDRASNSTSGTRKASGSSRISIPRFTRKSSETIFETEGQADETKEKEQEQPALFPWSIHHDSTLRVEKAMPSQYWTGRFTALHDRFQGEMLAPENIAVIIKGQVAGSSISNETQTPANDARALNNPSTSVYADRRLPRYSVGSSQPTAGDGGQDQNPPTRRTSRIPCSRTTNSIMIPPLSRNMSSPTASCLGGAHRSQPTSRLPSYEKPTDTQNPPRKPPTPLLRPTQRQRGTTGESVFARRPSTKTKTKPPSSSSSNSRNNNALPSKRPKSSAAKALERAMLVGRAMALTDEDSLNRRVLLYLESMCATREAMDSLHAWQQEWARSIKRADFLPPGGTMHEPFRLPRASLARSRMNSAAGGTGSGGGIVGRLEGLLGRTGRGVVGAGEESYVSVKGDGDVSGAGLRDGMDEGSLEHGYVSPVRRKRMVGYGLFPGF</sequence>
<dbReference type="Proteomes" id="UP001239445">
    <property type="component" value="Unassembled WGS sequence"/>
</dbReference>
<keyword evidence="3" id="KW-1185">Reference proteome</keyword>
<feature type="region of interest" description="Disordered" evidence="1">
    <location>
        <begin position="21"/>
        <end position="65"/>
    </location>
</feature>
<dbReference type="EMBL" id="MU839833">
    <property type="protein sequence ID" value="KAK1755515.1"/>
    <property type="molecule type" value="Genomic_DNA"/>
</dbReference>
<proteinExistence type="predicted"/>
<protein>
    <submittedName>
        <fullName evidence="2">Uncharacterized protein</fullName>
    </submittedName>
</protein>
<feature type="compositionally biased region" description="Polar residues" evidence="1">
    <location>
        <begin position="94"/>
        <end position="109"/>
    </location>
</feature>
<dbReference type="AlphaFoldDB" id="A0AAJ0BCV4"/>